<evidence type="ECO:0000259" key="3">
    <source>
        <dbReference type="Pfam" id="PF01232"/>
    </source>
</evidence>
<evidence type="ECO:0000256" key="2">
    <source>
        <dbReference type="ARBA" id="ARBA00023002"/>
    </source>
</evidence>
<dbReference type="Gene3D" id="3.40.50.720">
    <property type="entry name" value="NAD(P)-binding Rossmann-like Domain"/>
    <property type="match status" value="1"/>
</dbReference>
<dbReference type="Proteomes" id="UP000183613">
    <property type="component" value="Unassembled WGS sequence"/>
</dbReference>
<dbReference type="Gene3D" id="1.10.150.240">
    <property type="entry name" value="Putative phosphatase, domain 2"/>
    <property type="match status" value="1"/>
</dbReference>
<comment type="caution">
    <text evidence="5">The sequence shown here is derived from an EMBL/GenBank/DDBJ whole genome shotgun (WGS) entry which is preliminary data.</text>
</comment>
<dbReference type="SFLD" id="SFLDS00003">
    <property type="entry name" value="Haloacid_Dehalogenase"/>
    <property type="match status" value="1"/>
</dbReference>
<dbReference type="Gene3D" id="1.10.1040.10">
    <property type="entry name" value="N-(1-d-carboxylethyl)-l-norvaline Dehydrogenase, domain 2"/>
    <property type="match status" value="1"/>
</dbReference>
<sequence>MIYFQGKRIFSAIFDMDGTMFDTERLRFKTLKQAALEIYGTPLSEETLMGSLGLSAKKAEALAKANHGEDFPYAQVRQRADELELAHVRNHGVPIKDGLLEVLERLRKYGLTMAVATSSRRAIAEEYLINANVLKYFDITVCGDEVTQGKPHPEIFLKAASALNCLPGHCLMLEDSENGLLSAIRAEGQPILIEDIKPPAPEVKAGALKAYQNMHQFLGDLNDCMPDLGTPELTETFPQTLNQFSAGIHGFGAMGGGYLTQIFSHWDGYTRPCEIIAATRSRMLRDTIQAFGRFSVRYGATSFDQTIENLRMIDMDDAEAVINMYDVAEIVGLTLPEPAIRKQADVIARGLVRRYERRGRELTILIVLNKVGGADFVRRHVQAQLELLVSPQMCQKILANTHFAETVVSRIVSKISTESLVRQLRIKSKMFQNSLSDGADAPKVCAKTPVPEYERLISRFRPFAQSSNALSQLHLILFNSESDMPLYAERCSNLLERMRQVKTVDDITQTQVMKNLLWNGPHAIIAWYASLLGHSWLGQGMGDPRVNALARHLIDREVGPALVAEYPHMAQAVADFSKTFLERCSTSFKDPCARVGRDPLRKLQRNERIFRSIDLAQKHGIDSSALAFGSALALHYALRCPDSKDQECLLMRTLYQDSGSVEAVLTYSGSYNGRPYPGLHPIQDAALVEAITGHFHRLAALEPGCAEFVMAPA</sequence>
<dbReference type="SFLD" id="SFLDG01129">
    <property type="entry name" value="C1.5:_HAD__Beta-PGM__Phosphata"/>
    <property type="match status" value="1"/>
</dbReference>
<dbReference type="InterPro" id="IPR036412">
    <property type="entry name" value="HAD-like_sf"/>
</dbReference>
<dbReference type="RefSeq" id="WP_048358012.1">
    <property type="nucleotide sequence ID" value="NZ_FNUD01000002.1"/>
</dbReference>
<dbReference type="PANTHER" id="PTHR18901">
    <property type="entry name" value="2-DEOXYGLUCOSE-6-PHOSPHATE PHOSPHATASE 2"/>
    <property type="match status" value="1"/>
</dbReference>
<keyword evidence="6" id="KW-1185">Reference proteome</keyword>
<dbReference type="AlphaFoldDB" id="A0A0J6J9I5"/>
<evidence type="ECO:0000313" key="6">
    <source>
        <dbReference type="Proteomes" id="UP000183613"/>
    </source>
</evidence>
<dbReference type="PATRIC" id="fig|882211.3.peg.12"/>
<dbReference type="InterPro" id="IPR013118">
    <property type="entry name" value="Mannitol_DH_C"/>
</dbReference>
<dbReference type="NCBIfam" id="TIGR01509">
    <property type="entry name" value="HAD-SF-IA-v3"/>
    <property type="match status" value="1"/>
</dbReference>
<dbReference type="InterPro" id="IPR023214">
    <property type="entry name" value="HAD_sf"/>
</dbReference>
<dbReference type="InterPro" id="IPR006439">
    <property type="entry name" value="HAD-SF_hydro_IA"/>
</dbReference>
<gene>
    <name evidence="5" type="ORF">SAMN04489800_3058</name>
</gene>
<dbReference type="SUPFAM" id="SSF56784">
    <property type="entry name" value="HAD-like"/>
    <property type="match status" value="1"/>
</dbReference>
<dbReference type="OrthoDB" id="9800058at2"/>
<dbReference type="SUPFAM" id="SSF48179">
    <property type="entry name" value="6-phosphogluconate dehydrogenase C-terminal domain-like"/>
    <property type="match status" value="1"/>
</dbReference>
<dbReference type="InterPro" id="IPR036291">
    <property type="entry name" value="NAD(P)-bd_dom_sf"/>
</dbReference>
<accession>A0A0J6J9I5</accession>
<dbReference type="GO" id="GO:0016491">
    <property type="term" value="F:oxidoreductase activity"/>
    <property type="evidence" value="ECO:0007669"/>
    <property type="project" value="UniProtKB-KW"/>
</dbReference>
<dbReference type="SUPFAM" id="SSF51735">
    <property type="entry name" value="NAD(P)-binding Rossmann-fold domains"/>
    <property type="match status" value="1"/>
</dbReference>
<comment type="cofactor">
    <cofactor evidence="1">
        <name>Mg(2+)</name>
        <dbReference type="ChEBI" id="CHEBI:18420"/>
    </cofactor>
</comment>
<evidence type="ECO:0000256" key="1">
    <source>
        <dbReference type="ARBA" id="ARBA00001946"/>
    </source>
</evidence>
<dbReference type="NCBIfam" id="NF046057">
    <property type="entry name" value="bifunc_MtlD"/>
    <property type="match status" value="1"/>
</dbReference>
<dbReference type="Pfam" id="PF01232">
    <property type="entry name" value="Mannitol_dh"/>
    <property type="match status" value="1"/>
</dbReference>
<dbReference type="InterPro" id="IPR023198">
    <property type="entry name" value="PGP-like_dom2"/>
</dbReference>
<evidence type="ECO:0000313" key="5">
    <source>
        <dbReference type="EMBL" id="SEE95146.1"/>
    </source>
</evidence>
<feature type="domain" description="Mannitol dehydrogenase N-terminal" evidence="3">
    <location>
        <begin position="250"/>
        <end position="417"/>
    </location>
</feature>
<keyword evidence="2" id="KW-0560">Oxidoreductase</keyword>
<dbReference type="InterPro" id="IPR008927">
    <property type="entry name" value="6-PGluconate_DH-like_C_sf"/>
</dbReference>
<dbReference type="InterPro" id="IPR013131">
    <property type="entry name" value="Mannitol_DH_N"/>
</dbReference>
<dbReference type="Pfam" id="PF13419">
    <property type="entry name" value="HAD_2"/>
    <property type="match status" value="1"/>
</dbReference>
<dbReference type="Gene3D" id="3.40.50.1000">
    <property type="entry name" value="HAD superfamily/HAD-like"/>
    <property type="match status" value="1"/>
</dbReference>
<dbReference type="EMBL" id="FNUD01000002">
    <property type="protein sequence ID" value="SEE95146.1"/>
    <property type="molecule type" value="Genomic_DNA"/>
</dbReference>
<name>A0A0J6J9I5_PSEDM</name>
<dbReference type="InterPro" id="IPR013328">
    <property type="entry name" value="6PGD_dom2"/>
</dbReference>
<proteinExistence type="predicted"/>
<protein>
    <submittedName>
        <fullName evidence="5">Haloacid dehalogenase superfamily, subfamily IA, variant 3 with third motif having DD or ED</fullName>
    </submittedName>
</protein>
<dbReference type="InterPro" id="IPR041492">
    <property type="entry name" value="HAD_2"/>
</dbReference>
<reference evidence="5" key="1">
    <citation type="submission" date="2016-10" db="EMBL/GenBank/DDBJ databases">
        <authorList>
            <person name="Varghese N."/>
            <person name="Submissions S."/>
        </authorList>
    </citation>
    <scope>NUCLEOTIDE SEQUENCE [LARGE SCALE GENOMIC DNA]</scope>
    <source>
        <strain evidence="5">LMG 25555</strain>
    </source>
</reference>
<evidence type="ECO:0000259" key="4">
    <source>
        <dbReference type="Pfam" id="PF08125"/>
    </source>
</evidence>
<dbReference type="PANTHER" id="PTHR18901:SF38">
    <property type="entry name" value="PSEUDOURIDINE-5'-PHOSPHATASE"/>
    <property type="match status" value="1"/>
</dbReference>
<dbReference type="PRINTS" id="PR00413">
    <property type="entry name" value="HADHALOGNASE"/>
</dbReference>
<dbReference type="Pfam" id="PF08125">
    <property type="entry name" value="Mannitol_dh_C"/>
    <property type="match status" value="1"/>
</dbReference>
<feature type="domain" description="Mannitol dehydrogenase C-terminal" evidence="4">
    <location>
        <begin position="511"/>
        <end position="637"/>
    </location>
</feature>
<organism evidence="5 6">
    <name type="scientific">Pseudomonas deceptionensis</name>
    <dbReference type="NCBI Taxonomy" id="882211"/>
    <lineage>
        <taxon>Bacteria</taxon>
        <taxon>Pseudomonadati</taxon>
        <taxon>Pseudomonadota</taxon>
        <taxon>Gammaproteobacteria</taxon>
        <taxon>Pseudomonadales</taxon>
        <taxon>Pseudomonadaceae</taxon>
        <taxon>Pseudomonas</taxon>
    </lineage>
</organism>